<evidence type="ECO:0000313" key="3">
    <source>
        <dbReference type="Proteomes" id="UP001261624"/>
    </source>
</evidence>
<dbReference type="EMBL" id="JAVRHM010000017">
    <property type="protein sequence ID" value="MDT0690936.1"/>
    <property type="molecule type" value="Genomic_DNA"/>
</dbReference>
<dbReference type="RefSeq" id="WP_311685951.1">
    <property type="nucleotide sequence ID" value="NZ_JAVRHM010000017.1"/>
</dbReference>
<evidence type="ECO:0000256" key="1">
    <source>
        <dbReference type="SAM" id="SignalP"/>
    </source>
</evidence>
<accession>A0ABU3E4L2</accession>
<dbReference type="SUPFAM" id="SSF75169">
    <property type="entry name" value="DsrEFH-like"/>
    <property type="match status" value="1"/>
</dbReference>
<comment type="caution">
    <text evidence="2">The sequence shown here is derived from an EMBL/GenBank/DDBJ whole genome shotgun (WGS) entry which is preliminary data.</text>
</comment>
<dbReference type="Gene3D" id="3.40.1260.10">
    <property type="entry name" value="DsrEFH-like"/>
    <property type="match status" value="1"/>
</dbReference>
<name>A0ABU3E4L2_9FLAO</name>
<keyword evidence="1" id="KW-0732">Signal</keyword>
<organism evidence="2 3">
    <name type="scientific">Autumnicola patrickiae</name>
    <dbReference type="NCBI Taxonomy" id="3075591"/>
    <lineage>
        <taxon>Bacteria</taxon>
        <taxon>Pseudomonadati</taxon>
        <taxon>Bacteroidota</taxon>
        <taxon>Flavobacteriia</taxon>
        <taxon>Flavobacteriales</taxon>
        <taxon>Flavobacteriaceae</taxon>
        <taxon>Autumnicola</taxon>
    </lineage>
</organism>
<feature type="chain" id="PRO_5045529408" evidence="1">
    <location>
        <begin position="23"/>
        <end position="138"/>
    </location>
</feature>
<feature type="signal peptide" evidence="1">
    <location>
        <begin position="1"/>
        <end position="22"/>
    </location>
</feature>
<dbReference type="InterPro" id="IPR027396">
    <property type="entry name" value="DsrEFH-like"/>
</dbReference>
<evidence type="ECO:0000313" key="2">
    <source>
        <dbReference type="EMBL" id="MDT0690936.1"/>
    </source>
</evidence>
<protein>
    <submittedName>
        <fullName evidence="2">DsrE family protein</fullName>
    </submittedName>
</protein>
<keyword evidence="3" id="KW-1185">Reference proteome</keyword>
<gene>
    <name evidence="2" type="ORF">RM549_14155</name>
</gene>
<dbReference type="Pfam" id="PF02635">
    <property type="entry name" value="DsrE"/>
    <property type="match status" value="1"/>
</dbReference>
<sequence length="138" mass="15901">MKKYFLSTIVLLFILFSNPVNAQEQHEQENYVVLTKKIPQLQPIFLTAETLAEEDGKNFGRFEVIICGQTVKELTDKEVMQKYINKAKEYNVELVACGFSLNKFGVDRKDISPEFRVVENGILYNLQLQKKGYTSISL</sequence>
<dbReference type="Proteomes" id="UP001261624">
    <property type="component" value="Unassembled WGS sequence"/>
</dbReference>
<reference evidence="2 3" key="1">
    <citation type="submission" date="2023-09" db="EMBL/GenBank/DDBJ databases">
        <authorList>
            <person name="Rey-Velasco X."/>
        </authorList>
    </citation>
    <scope>NUCLEOTIDE SEQUENCE [LARGE SCALE GENOMIC DNA]</scope>
    <source>
        <strain evidence="2 3">F188</strain>
    </source>
</reference>
<dbReference type="InterPro" id="IPR003787">
    <property type="entry name" value="Sulphur_relay_DsrE/F-like"/>
</dbReference>
<proteinExistence type="predicted"/>